<dbReference type="PROSITE" id="PS50048">
    <property type="entry name" value="ZN2_CY6_FUNGAL_2"/>
    <property type="match status" value="1"/>
</dbReference>
<dbReference type="InterPro" id="IPR052400">
    <property type="entry name" value="Zn2-C6_fungal_TF"/>
</dbReference>
<dbReference type="Proteomes" id="UP001378960">
    <property type="component" value="Unassembled WGS sequence"/>
</dbReference>
<dbReference type="Pfam" id="PF00172">
    <property type="entry name" value="Zn_clus"/>
    <property type="match status" value="1"/>
</dbReference>
<gene>
    <name evidence="4" type="ORF">DAPK24_047260</name>
</gene>
<sequence length="848" mass="99292">MTMNKDIIEYKKLRRKHKNSKNGCLDCKQRKIKCDENLPICTFCHKRNINCSYLTMTPYQINQIVICHRENDKRRKKKSLINSIDKESLSSISSSSSDKLDYEFDVNVNVDDEVDDGEYYDDYGNYDEEYIANGQGQVNNNHDSDFEDEDSDDTINYIKSKSFNNSSSSSSVLTVSPDNFQSPDYYHQTKEINLRTKGSTMDNVYHAHEMEGILLPESMGRNINFNNNTPKYLQLSTKFNHYNYNSTNNYNNNNNYNNSILDEGLFNNSKIVNKTFQLNRTKEFEYLDEFIEESELLHEAFHRHDFYSLLKKYGKDNIDIELVKVHWHVLSIETVFSKLLIKSSMLYSLDYYKNVILKQKILPLINYEIKLSISCKCENESVESINEITNIIKNDYITKYHEFLNARVSILLGGFLILNYCLAYHFKNGMKYDMNYLEGKKSVNLLGIFSTGLYSIIMERSRVELLLKKINILSLILLIDFKFLLVKNYSIDLIEDFKKFFEKHNNKFLNYIEYENLKIFLNKHIPLLRNNLTNGTLLNYNNGYLVRILNSFQSIIPYDFCNGNLNLKNNKIFENDEYKIIIYLMYSTIASILASTIPSITAFSSNGFYGTGWLMYNIEKSSYLMKIFNMIKSKELKIIAIYLIRLRIFLKNRYKIYEKYLKKLKIDKLFDSEISLEEKYDELIKLKFQDGGIMKEEMIKSFLLNKGQFFKKSNYPNVKVDYFSFNISLNNMKTIEENGKESGNGNGNGNGNDNDNDNGNGNGNDITNNNNNKGKNRIKVSANKINNYFKNEEEMIEDFTKSNNGLFSKDYKEFNIPSDSIAEEVVHIDGDEMKSLWKLLVYIRINNL</sequence>
<dbReference type="PANTHER" id="PTHR47657">
    <property type="entry name" value="STEROL REGULATORY ELEMENT-BINDING PROTEIN ECM22"/>
    <property type="match status" value="1"/>
</dbReference>
<dbReference type="InterPro" id="IPR001138">
    <property type="entry name" value="Zn2Cys6_DnaBD"/>
</dbReference>
<keyword evidence="2" id="KW-0472">Membrane</keyword>
<proteinExistence type="predicted"/>
<evidence type="ECO:0000256" key="1">
    <source>
        <dbReference type="SAM" id="MobiDB-lite"/>
    </source>
</evidence>
<dbReference type="InterPro" id="IPR036864">
    <property type="entry name" value="Zn2-C6_fun-type_DNA-bd_sf"/>
</dbReference>
<dbReference type="SUPFAM" id="SSF57701">
    <property type="entry name" value="Zn2/Cys6 DNA-binding domain"/>
    <property type="match status" value="1"/>
</dbReference>
<feature type="compositionally biased region" description="Low complexity" evidence="1">
    <location>
        <begin position="751"/>
        <end position="773"/>
    </location>
</feature>
<dbReference type="PANTHER" id="PTHR47657:SF7">
    <property type="entry name" value="STEROL REGULATORY ELEMENT-BINDING PROTEIN ECM22"/>
    <property type="match status" value="1"/>
</dbReference>
<keyword evidence="2" id="KW-0812">Transmembrane</keyword>
<dbReference type="SMART" id="SM00066">
    <property type="entry name" value="GAL4"/>
    <property type="match status" value="1"/>
</dbReference>
<organism evidence="4 5">
    <name type="scientific">Pichia kluyveri</name>
    <name type="common">Yeast</name>
    <dbReference type="NCBI Taxonomy" id="36015"/>
    <lineage>
        <taxon>Eukaryota</taxon>
        <taxon>Fungi</taxon>
        <taxon>Dikarya</taxon>
        <taxon>Ascomycota</taxon>
        <taxon>Saccharomycotina</taxon>
        <taxon>Pichiomycetes</taxon>
        <taxon>Pichiales</taxon>
        <taxon>Pichiaceae</taxon>
        <taxon>Pichia</taxon>
    </lineage>
</organism>
<protein>
    <recommendedName>
        <fullName evidence="3">Zn(2)-C6 fungal-type domain-containing protein</fullName>
    </recommendedName>
</protein>
<dbReference type="PROSITE" id="PS00463">
    <property type="entry name" value="ZN2_CY6_FUNGAL_1"/>
    <property type="match status" value="1"/>
</dbReference>
<keyword evidence="2" id="KW-1133">Transmembrane helix</keyword>
<comment type="caution">
    <text evidence="4">The sequence shown here is derived from an EMBL/GenBank/DDBJ whole genome shotgun (WGS) entry which is preliminary data.</text>
</comment>
<reference evidence="4 5" key="1">
    <citation type="journal article" date="2023" name="Elife">
        <title>Identification of key yeast species and microbe-microbe interactions impacting larval growth of Drosophila in the wild.</title>
        <authorList>
            <person name="Mure A."/>
            <person name="Sugiura Y."/>
            <person name="Maeda R."/>
            <person name="Honda K."/>
            <person name="Sakurai N."/>
            <person name="Takahashi Y."/>
            <person name="Watada M."/>
            <person name="Katoh T."/>
            <person name="Gotoh A."/>
            <person name="Gotoh Y."/>
            <person name="Taniguchi I."/>
            <person name="Nakamura K."/>
            <person name="Hayashi T."/>
            <person name="Katayama T."/>
            <person name="Uemura T."/>
            <person name="Hattori Y."/>
        </authorList>
    </citation>
    <scope>NUCLEOTIDE SEQUENCE [LARGE SCALE GENOMIC DNA]</scope>
    <source>
        <strain evidence="4 5">PK-24</strain>
    </source>
</reference>
<dbReference type="AlphaFoldDB" id="A0AAV5RA82"/>
<feature type="transmembrane region" description="Helical" evidence="2">
    <location>
        <begin position="580"/>
        <end position="603"/>
    </location>
</feature>
<keyword evidence="5" id="KW-1185">Reference proteome</keyword>
<feature type="region of interest" description="Disordered" evidence="1">
    <location>
        <begin position="736"/>
        <end position="777"/>
    </location>
</feature>
<dbReference type="EMBL" id="BTGB01000009">
    <property type="protein sequence ID" value="GMM48128.1"/>
    <property type="molecule type" value="Genomic_DNA"/>
</dbReference>
<dbReference type="CDD" id="cd00067">
    <property type="entry name" value="GAL4"/>
    <property type="match status" value="1"/>
</dbReference>
<evidence type="ECO:0000256" key="2">
    <source>
        <dbReference type="SAM" id="Phobius"/>
    </source>
</evidence>
<dbReference type="GO" id="GO:0000981">
    <property type="term" value="F:DNA-binding transcription factor activity, RNA polymerase II-specific"/>
    <property type="evidence" value="ECO:0007669"/>
    <property type="project" value="InterPro"/>
</dbReference>
<feature type="domain" description="Zn(2)-C6 fungal-type" evidence="3">
    <location>
        <begin position="23"/>
        <end position="53"/>
    </location>
</feature>
<evidence type="ECO:0000313" key="5">
    <source>
        <dbReference type="Proteomes" id="UP001378960"/>
    </source>
</evidence>
<dbReference type="GO" id="GO:0008270">
    <property type="term" value="F:zinc ion binding"/>
    <property type="evidence" value="ECO:0007669"/>
    <property type="project" value="InterPro"/>
</dbReference>
<evidence type="ECO:0000313" key="4">
    <source>
        <dbReference type="EMBL" id="GMM48128.1"/>
    </source>
</evidence>
<dbReference type="Gene3D" id="4.10.240.10">
    <property type="entry name" value="Zn(2)-C6 fungal-type DNA-binding domain"/>
    <property type="match status" value="1"/>
</dbReference>
<evidence type="ECO:0000259" key="3">
    <source>
        <dbReference type="PROSITE" id="PS50048"/>
    </source>
</evidence>
<accession>A0AAV5RA82</accession>
<feature type="transmembrane region" description="Helical" evidence="2">
    <location>
        <begin position="403"/>
        <end position="422"/>
    </location>
</feature>
<name>A0AAV5RA82_PICKL</name>